<evidence type="ECO:0000313" key="1">
    <source>
        <dbReference type="EMBL" id="KHG04087.1"/>
    </source>
</evidence>
<dbReference type="Proteomes" id="UP000032142">
    <property type="component" value="Unassembled WGS sequence"/>
</dbReference>
<evidence type="ECO:0000313" key="2">
    <source>
        <dbReference type="Proteomes" id="UP000032142"/>
    </source>
</evidence>
<organism evidence="1 2">
    <name type="scientific">Gossypium arboreum</name>
    <name type="common">Tree cotton</name>
    <name type="synonym">Gossypium nanking</name>
    <dbReference type="NCBI Taxonomy" id="29729"/>
    <lineage>
        <taxon>Eukaryota</taxon>
        <taxon>Viridiplantae</taxon>
        <taxon>Streptophyta</taxon>
        <taxon>Embryophyta</taxon>
        <taxon>Tracheophyta</taxon>
        <taxon>Spermatophyta</taxon>
        <taxon>Magnoliopsida</taxon>
        <taxon>eudicotyledons</taxon>
        <taxon>Gunneridae</taxon>
        <taxon>Pentapetalae</taxon>
        <taxon>rosids</taxon>
        <taxon>malvids</taxon>
        <taxon>Malvales</taxon>
        <taxon>Malvaceae</taxon>
        <taxon>Malvoideae</taxon>
        <taxon>Gossypium</taxon>
    </lineage>
</organism>
<protein>
    <submittedName>
        <fullName evidence="1">Histidinol-phosphate aminotransferase</fullName>
    </submittedName>
</protein>
<gene>
    <name evidence="1" type="ORF">F383_29494</name>
</gene>
<proteinExistence type="predicted"/>
<reference evidence="2" key="1">
    <citation type="submission" date="2014-09" db="EMBL/GenBank/DDBJ databases">
        <authorList>
            <person name="Mudge J."/>
            <person name="Ramaraj T."/>
            <person name="Lindquist I.E."/>
            <person name="Bharti A.K."/>
            <person name="Sundararajan A."/>
            <person name="Cameron C.T."/>
            <person name="Woodward J.E."/>
            <person name="May G.D."/>
            <person name="Brubaker C."/>
            <person name="Broadhvest J."/>
            <person name="Wilkins T.A."/>
        </authorList>
    </citation>
    <scope>NUCLEOTIDE SEQUENCE</scope>
    <source>
        <strain evidence="2">cv. AKA8401</strain>
    </source>
</reference>
<keyword evidence="1" id="KW-0032">Aminotransferase</keyword>
<keyword evidence="2" id="KW-1185">Reference proteome</keyword>
<comment type="caution">
    <text evidence="1">The sequence shown here is derived from an EMBL/GenBank/DDBJ whole genome shotgun (WGS) entry which is preliminary data.</text>
</comment>
<keyword evidence="1" id="KW-0808">Transferase</keyword>
<dbReference type="EMBL" id="JRRC01405046">
    <property type="protein sequence ID" value="KHG04087.1"/>
    <property type="molecule type" value="Genomic_DNA"/>
</dbReference>
<sequence length="54" mass="5981">MLHTAQHKGVWPKSVYPTNLARPSTWPGTRACEAISKVHGLAHGRMAWLCDPSQ</sequence>
<accession>A0A0B0MUM9</accession>
<dbReference type="AlphaFoldDB" id="A0A0B0MUM9"/>
<name>A0A0B0MUM9_GOSAR</name>
<dbReference type="GO" id="GO:0008483">
    <property type="term" value="F:transaminase activity"/>
    <property type="evidence" value="ECO:0007669"/>
    <property type="project" value="UniProtKB-KW"/>
</dbReference>